<feature type="domain" description="Helicase ATP-binding" evidence="1">
    <location>
        <begin position="131"/>
        <end position="292"/>
    </location>
</feature>
<dbReference type="InterPro" id="IPR050742">
    <property type="entry name" value="Helicase_Restrict-Modif_Enz"/>
</dbReference>
<dbReference type="AlphaFoldDB" id="A0A290Z9D4"/>
<accession>A0A290Z9D4</accession>
<dbReference type="Pfam" id="PF00271">
    <property type="entry name" value="Helicase_C"/>
    <property type="match status" value="1"/>
</dbReference>
<evidence type="ECO:0008006" key="5">
    <source>
        <dbReference type="Google" id="ProtNLM"/>
    </source>
</evidence>
<dbReference type="Proteomes" id="UP000218505">
    <property type="component" value="Chromosome"/>
</dbReference>
<dbReference type="SUPFAM" id="SSF52540">
    <property type="entry name" value="P-loop containing nucleoside triphosphate hydrolases"/>
    <property type="match status" value="1"/>
</dbReference>
<dbReference type="CDD" id="cd17926">
    <property type="entry name" value="DEXHc_RE"/>
    <property type="match status" value="1"/>
</dbReference>
<keyword evidence="4" id="KW-1185">Reference proteome</keyword>
<dbReference type="Pfam" id="PF04851">
    <property type="entry name" value="ResIII"/>
    <property type="match status" value="1"/>
</dbReference>
<dbReference type="PANTHER" id="PTHR47396:SF1">
    <property type="entry name" value="ATP-DEPENDENT HELICASE IRC3-RELATED"/>
    <property type="match status" value="1"/>
</dbReference>
<dbReference type="PROSITE" id="PS51194">
    <property type="entry name" value="HELICASE_CTER"/>
    <property type="match status" value="1"/>
</dbReference>
<dbReference type="SMART" id="SM00487">
    <property type="entry name" value="DEXDc"/>
    <property type="match status" value="1"/>
</dbReference>
<gene>
    <name evidence="3" type="ORF">CNX65_21925</name>
</gene>
<dbReference type="InterPro" id="IPR027417">
    <property type="entry name" value="P-loop_NTPase"/>
</dbReference>
<proteinExistence type="predicted"/>
<dbReference type="InterPro" id="IPR014001">
    <property type="entry name" value="Helicase_ATP-bd"/>
</dbReference>
<name>A0A290Z9D4_9PSEU</name>
<sequence>MRVETDAVWARRVKVGGNEIRQLLVPSGVLAEQETEDGPVVANNFGSWPAARHTRVVPNGPLTAILGGWPGTRVRWSGSRESSTPEEVTASFHEAIGYRDAGGPRALRRPQLGALHSIVGYWSTGTTDPAVVVMPTGTGKTETMLAVMLAERPGRLLVLVPTTALRDQVAGKFETLGVLQQAGIAEATALRPCVARLKRGIKTSAEAVELLRLSNVVVATPHSLRACDEEARSLLLAGFTHLVVDEAHHAMATTWKEVVDAFSDRRVLLFTATPFREDGKGLPGRTIYRFPLREAQKDGYFTPIDYRAVACIEDTDSRLADLAIARLREDLAAGHGHVLMARAKDIPRAEELLALYGAKAADLGPVVLHERVKAADRAAAHRALREGECRIVVCVDMLGEGYDLPALKVAALHDVKKSLGPMIQFIGRFTRAGVNLGRASVFVARDPSVTSSPLRELLREDADWNHLLRDVTERISTAEETASEFDDSFSEGPDEVTTVSLEPKMSAVAHRASGAEWSPESALSFYGTDAVLDNSIAISADSSVAWFVLEHRTSVPWGEVQSLVQVDHELIVLYFDRSKRLLYIHSSEKRGNYAELAEAVLGPGCEPVKGIDTFRVLAHFTRLIPTNVGLLDVRDHFRRFSMHVGSDVLNAIDPAEQEGKSQTHISTSGFGNGERVTISAAMSGRFWSVRQAPDLKTWRDWCDEQGAKLLDTSIDMDEVLLGFIAPTPLTERPELVLLGVDWRWSFYSGAGTTRSISLDEKVYDLLDVELRVDDFGTTGPFLLSFVTPAWEIAYRADVVDGALVYAPLGEDGLVVGPKSVSSSLTEWVNRNKLTLFLEGDRMIDDEDRLLEPRRDLPAFDLGKLKTLLWHGVDLKVESQGPERRPDSIQNHMAELLLEQSGFDLFIDDDGAGEAADLVGLRVVGQELHITLVHCKYSSDAKAGARVKDLYELCGQAIRGAKWRQQGAGPLLRHLLRRSRRFFERTGKTPYMRGDVPDLYDLMHKAPQLTPHFHTVLAQPGLSVKRVSGEQLRLLAGAESYVRTVTHGSFLVYCSR</sequence>
<dbReference type="EMBL" id="CP023445">
    <property type="protein sequence ID" value="ATE55618.1"/>
    <property type="molecule type" value="Genomic_DNA"/>
</dbReference>
<dbReference type="GO" id="GO:0003677">
    <property type="term" value="F:DNA binding"/>
    <property type="evidence" value="ECO:0007669"/>
    <property type="project" value="InterPro"/>
</dbReference>
<dbReference type="GO" id="GO:0016787">
    <property type="term" value="F:hydrolase activity"/>
    <property type="evidence" value="ECO:0007669"/>
    <property type="project" value="InterPro"/>
</dbReference>
<reference evidence="3" key="1">
    <citation type="submission" date="2017-09" db="EMBL/GenBank/DDBJ databases">
        <title>Complete Genome Sequence of ansamitocin-producing Bacterium Actinosynnema pretiosum X47.</title>
        <authorList>
            <person name="Cao G."/>
            <person name="Zong G."/>
            <person name="Zhong C."/>
            <person name="Fu J."/>
        </authorList>
    </citation>
    <scope>NUCLEOTIDE SEQUENCE [LARGE SCALE GENOMIC DNA]</scope>
    <source>
        <strain evidence="3">X47</strain>
    </source>
</reference>
<dbReference type="PROSITE" id="PS51192">
    <property type="entry name" value="HELICASE_ATP_BIND_1"/>
    <property type="match status" value="1"/>
</dbReference>
<evidence type="ECO:0000313" key="3">
    <source>
        <dbReference type="EMBL" id="ATE55618.1"/>
    </source>
</evidence>
<dbReference type="Gene3D" id="3.40.50.300">
    <property type="entry name" value="P-loop containing nucleotide triphosphate hydrolases"/>
    <property type="match status" value="2"/>
</dbReference>
<dbReference type="GO" id="GO:0005829">
    <property type="term" value="C:cytosol"/>
    <property type="evidence" value="ECO:0007669"/>
    <property type="project" value="TreeGrafter"/>
</dbReference>
<dbReference type="InterPro" id="IPR001650">
    <property type="entry name" value="Helicase_C-like"/>
</dbReference>
<dbReference type="GO" id="GO:0005524">
    <property type="term" value="F:ATP binding"/>
    <property type="evidence" value="ECO:0007669"/>
    <property type="project" value="InterPro"/>
</dbReference>
<feature type="domain" description="Helicase C-terminal" evidence="2">
    <location>
        <begin position="319"/>
        <end position="490"/>
    </location>
</feature>
<dbReference type="CDD" id="cd18785">
    <property type="entry name" value="SF2_C"/>
    <property type="match status" value="1"/>
</dbReference>
<dbReference type="InterPro" id="IPR006935">
    <property type="entry name" value="Helicase/UvrB_N"/>
</dbReference>
<organism evidence="3 4">
    <name type="scientific">Actinosynnema pretiosum</name>
    <dbReference type="NCBI Taxonomy" id="42197"/>
    <lineage>
        <taxon>Bacteria</taxon>
        <taxon>Bacillati</taxon>
        <taxon>Actinomycetota</taxon>
        <taxon>Actinomycetes</taxon>
        <taxon>Pseudonocardiales</taxon>
        <taxon>Pseudonocardiaceae</taxon>
        <taxon>Actinosynnema</taxon>
    </lineage>
</organism>
<dbReference type="KEGG" id="apre:CNX65_21925"/>
<dbReference type="PANTHER" id="PTHR47396">
    <property type="entry name" value="TYPE I RESTRICTION ENZYME ECOKI R PROTEIN"/>
    <property type="match status" value="1"/>
</dbReference>
<evidence type="ECO:0000313" key="4">
    <source>
        <dbReference type="Proteomes" id="UP000218505"/>
    </source>
</evidence>
<evidence type="ECO:0000259" key="1">
    <source>
        <dbReference type="PROSITE" id="PS51192"/>
    </source>
</evidence>
<dbReference type="SMART" id="SM00490">
    <property type="entry name" value="HELICc"/>
    <property type="match status" value="1"/>
</dbReference>
<protein>
    <recommendedName>
        <fullName evidence="5">Helicase</fullName>
    </recommendedName>
</protein>
<evidence type="ECO:0000259" key="2">
    <source>
        <dbReference type="PROSITE" id="PS51194"/>
    </source>
</evidence>